<evidence type="ECO:0000256" key="1">
    <source>
        <dbReference type="SAM" id="Phobius"/>
    </source>
</evidence>
<protein>
    <submittedName>
        <fullName evidence="2">Uncharacterized protein</fullName>
    </submittedName>
</protein>
<dbReference type="Proteomes" id="UP001238540">
    <property type="component" value="Unassembled WGS sequence"/>
</dbReference>
<organism evidence="2 3">
    <name type="scientific">Vibrio ostreicida</name>
    <dbReference type="NCBI Taxonomy" id="526588"/>
    <lineage>
        <taxon>Bacteria</taxon>
        <taxon>Pseudomonadati</taxon>
        <taxon>Pseudomonadota</taxon>
        <taxon>Gammaproteobacteria</taxon>
        <taxon>Vibrionales</taxon>
        <taxon>Vibrionaceae</taxon>
        <taxon>Vibrio</taxon>
    </lineage>
</organism>
<feature type="transmembrane region" description="Helical" evidence="1">
    <location>
        <begin position="32"/>
        <end position="50"/>
    </location>
</feature>
<accession>A0ABT8BZD8</accession>
<comment type="caution">
    <text evidence="2">The sequence shown here is derived from an EMBL/GenBank/DDBJ whole genome shotgun (WGS) entry which is preliminary data.</text>
</comment>
<evidence type="ECO:0000313" key="3">
    <source>
        <dbReference type="Proteomes" id="UP001238540"/>
    </source>
</evidence>
<feature type="transmembrane region" description="Helical" evidence="1">
    <location>
        <begin position="83"/>
        <end position="105"/>
    </location>
</feature>
<feature type="transmembrane region" description="Helical" evidence="1">
    <location>
        <begin position="112"/>
        <end position="129"/>
    </location>
</feature>
<keyword evidence="1" id="KW-0472">Membrane</keyword>
<proteinExistence type="predicted"/>
<name>A0ABT8BZD8_9VIBR</name>
<keyword evidence="1" id="KW-1133">Transmembrane helix</keyword>
<dbReference type="RefSeq" id="WP_083949395.1">
    <property type="nucleotide sequence ID" value="NZ_JABEYA020000005.1"/>
</dbReference>
<dbReference type="EMBL" id="JAUFQC010000027">
    <property type="protein sequence ID" value="MDN3611438.1"/>
    <property type="molecule type" value="Genomic_DNA"/>
</dbReference>
<reference evidence="3" key="1">
    <citation type="journal article" date="2019" name="Int. J. Syst. Evol. Microbiol.">
        <title>The Global Catalogue of Microorganisms (GCM) 10K type strain sequencing project: providing services to taxonomists for standard genome sequencing and annotation.</title>
        <authorList>
            <consortium name="The Broad Institute Genomics Platform"/>
            <consortium name="The Broad Institute Genome Sequencing Center for Infectious Disease"/>
            <person name="Wu L."/>
            <person name="Ma J."/>
        </authorList>
    </citation>
    <scope>NUCLEOTIDE SEQUENCE [LARGE SCALE GENOMIC DNA]</scope>
    <source>
        <strain evidence="3">CECT 7398</strain>
    </source>
</reference>
<gene>
    <name evidence="2" type="ORF">QWZ16_17705</name>
</gene>
<sequence length="135" mass="15638">MKGYTGKRSLFPPCRSMDNQFLPYNYNIGPTATVRLVLALPLLWMAYVWVSFNGYNPFIEGFFYDALSPQSSSVQQSLWLDTLFLVLVIIGTPAFFILGVLYTFIKQYWRWFSLYILLGLLVVIEYFILPHAVSI</sequence>
<keyword evidence="3" id="KW-1185">Reference proteome</keyword>
<keyword evidence="1" id="KW-0812">Transmembrane</keyword>
<evidence type="ECO:0000313" key="2">
    <source>
        <dbReference type="EMBL" id="MDN3611438.1"/>
    </source>
</evidence>